<reference evidence="1" key="3">
    <citation type="journal article" date="2000" name="Genome Res.">
        <title>RIKEN integrated sequence analysis (RISA) system--384-format sequencing pipeline with 384 multicapillary sequencer.</title>
        <authorList>
            <person name="Shibata K."/>
            <person name="Itoh M."/>
            <person name="Aizawa K."/>
            <person name="Nagaoka S."/>
            <person name="Sasaki N."/>
            <person name="Carninci P."/>
            <person name="Konno H."/>
            <person name="Akiyama J."/>
            <person name="Nishi K."/>
            <person name="Kitsunai T."/>
            <person name="Tashiro H."/>
            <person name="Itoh M."/>
            <person name="Sumi N."/>
            <person name="Ishii Y."/>
            <person name="Nakamura S."/>
            <person name="Hazama M."/>
            <person name="Nishine T."/>
            <person name="Harada A."/>
            <person name="Yamamoto R."/>
            <person name="Matsumoto H."/>
            <person name="Sakaguchi S."/>
            <person name="Ikegami T."/>
            <person name="Kashiwagi K."/>
            <person name="Fujiwake S."/>
            <person name="Inoue K."/>
            <person name="Togawa Y."/>
            <person name="Izawa M."/>
            <person name="Ohara E."/>
            <person name="Watahiki M."/>
            <person name="Yoneda Y."/>
            <person name="Ishikawa T."/>
            <person name="Ozawa K."/>
            <person name="Tanaka T."/>
            <person name="Matsuura S."/>
            <person name="Kawai J."/>
            <person name="Okazaki Y."/>
            <person name="Muramatsu M."/>
            <person name="Inoue Y."/>
            <person name="Kira A."/>
            <person name="Hayashizaki Y."/>
        </authorList>
    </citation>
    <scope>NUCLEOTIDE SEQUENCE</scope>
    <source>
        <strain evidence="1">C57BL/6J</strain>
        <tissue evidence="1">Thymus</tissue>
    </source>
</reference>
<reference evidence="1" key="7">
    <citation type="journal article" date="2005" name="Science">
        <title>The Transcriptional Landscape of the Mammalian Genome.</title>
        <authorList>
            <consortium name="The FANTOM Consortium"/>
            <consortium name="Riken Genome Exploration Research Group and Genome Science Group (Genome Network Project Core Group)"/>
        </authorList>
    </citation>
    <scope>NUCLEOTIDE SEQUENCE</scope>
    <source>
        <strain evidence="1">C57BL/6J</strain>
        <tissue evidence="1">Thymus</tissue>
    </source>
</reference>
<reference evidence="1" key="6">
    <citation type="journal article" date="2002" name="Nature">
        <title>Analysis of the mouse transcriptome based on functional annotation of 60,770 full-length cDNAs.</title>
        <authorList>
            <consortium name="The FANTOM Consortium and the RIKEN Genome Exploration Research Group Phase I and II Team"/>
        </authorList>
    </citation>
    <scope>NUCLEOTIDE SEQUENCE</scope>
    <source>
        <strain evidence="1">C57BL/6J</strain>
        <tissue evidence="1">Thymus</tissue>
    </source>
</reference>
<name>Q9CTV0_MOUSE</name>
<organism evidence="1">
    <name type="scientific">Mus musculus</name>
    <name type="common">Mouse</name>
    <dbReference type="NCBI Taxonomy" id="10090"/>
    <lineage>
        <taxon>Eukaryota</taxon>
        <taxon>Metazoa</taxon>
        <taxon>Chordata</taxon>
        <taxon>Craniata</taxon>
        <taxon>Vertebrata</taxon>
        <taxon>Euteleostomi</taxon>
        <taxon>Mammalia</taxon>
        <taxon>Eutheria</taxon>
        <taxon>Euarchontoglires</taxon>
        <taxon>Glires</taxon>
        <taxon>Rodentia</taxon>
        <taxon>Myomorpha</taxon>
        <taxon>Muroidea</taxon>
        <taxon>Muridae</taxon>
        <taxon>Murinae</taxon>
        <taxon>Mus</taxon>
        <taxon>Mus</taxon>
    </lineage>
</organism>
<sequence>SWGSSFCPVLSRIGSCAHSESPACRGRSGAARTSRLRRLCSRRPRASLPPGSGECLPAVASGLPPRPAVPQLLCTPGLLSAFSLWSPEPPCPSLSFYASVLNRDRQPLPPFLVASFVCLLPPARPL</sequence>
<reference evidence="1" key="5">
    <citation type="journal article" date="2001" name="Nature">
        <title>Functional annotation of a full-length mouse cDNA collection.</title>
        <authorList>
            <consortium name="The RIKEN Genome Exploration Research Group Phase II Team and the FANTOM Consortium"/>
        </authorList>
    </citation>
    <scope>NUCLEOTIDE SEQUENCE</scope>
    <source>
        <strain evidence="1">C57BL/6J</strain>
        <tissue evidence="1">Thymus</tissue>
    </source>
</reference>
<feature type="non-terminal residue" evidence="1">
    <location>
        <position position="1"/>
    </location>
</feature>
<evidence type="ECO:0000313" key="1">
    <source>
        <dbReference type="EMBL" id="BAB31971.1"/>
    </source>
</evidence>
<reference evidence="1" key="8">
    <citation type="journal article" date="2005" name="Science">
        <title>Antisense Transcription in the Mammalian Transcriptome.</title>
        <authorList>
            <consortium name="RIKEN Genome Exploration Research Group and Genome Science Group (Genome Network Project Core Group) and the FANTOM Consortium"/>
        </authorList>
    </citation>
    <scope>NUCLEOTIDE SEQUENCE</scope>
    <source>
        <strain evidence="1">C57BL/6J</strain>
        <tissue evidence="1">Thymus</tissue>
    </source>
</reference>
<reference evidence="1" key="4">
    <citation type="submission" date="2000-08" db="EMBL/GenBank/DDBJ databases">
        <authorList>
            <person name="Adachi J."/>
            <person name="Aizawa K."/>
            <person name="Akahira S."/>
            <person name="Akimura T."/>
            <person name="Arai A."/>
            <person name="Aono H."/>
            <person name="Arakawa T."/>
            <person name="Bono H."/>
            <person name="Carninci P."/>
            <person name="Fukuda S."/>
            <person name="Fukunishi Y."/>
            <person name="Furuno M."/>
            <person name="Hanagaki T."/>
            <person name="Hara A."/>
            <person name="Hayatsu N."/>
            <person name="Hiramoto K."/>
            <person name="Hiraoka T."/>
            <person name="Hori F."/>
            <person name="Imotani K."/>
            <person name="Ishii Y."/>
            <person name="Itoh M."/>
            <person name="Izawa M."/>
            <person name="Kasukawa T."/>
            <person name="Kato H."/>
            <person name="Kawai J."/>
            <person name="Kojima Y."/>
            <person name="Konno H."/>
            <person name="Kouda M."/>
            <person name="Koya S."/>
            <person name="Kurihara C."/>
            <person name="Matsuyama T."/>
            <person name="Miyazaki A."/>
            <person name="Nishi K."/>
            <person name="Nomura K."/>
            <person name="Numazaki R."/>
            <person name="Ohno M."/>
            <person name="Okazaki Y."/>
            <person name="Okido T."/>
            <person name="Owa C."/>
            <person name="Saito H."/>
            <person name="Saito R."/>
            <person name="Sakai C."/>
            <person name="Sakai K."/>
            <person name="Sano H."/>
            <person name="Sasaki D."/>
            <person name="Shibata K."/>
            <person name="Shibata Y."/>
            <person name="Shinagawa A."/>
            <person name="Shiraki T."/>
            <person name="Sogabe Y."/>
            <person name="Suzuki H."/>
            <person name="Tagami M."/>
            <person name="Tagawa A."/>
            <person name="Takahashi F."/>
            <person name="Tanaka T."/>
            <person name="Tejima Y."/>
            <person name="Toya T."/>
            <person name="Yamamura T."/>
            <person name="Yasunishi A."/>
            <person name="Yoshida K."/>
            <person name="Yoshino M."/>
            <person name="Muramatsu M."/>
            <person name="Hayashizaki Y."/>
        </authorList>
    </citation>
    <scope>NUCLEOTIDE SEQUENCE</scope>
    <source>
        <strain evidence="1">C57BL/6J</strain>
        <tissue evidence="1">Thymus</tissue>
    </source>
</reference>
<accession>Q9CTV0</accession>
<dbReference type="AlphaFoldDB" id="Q9CTV0"/>
<proteinExistence type="evidence at transcript level"/>
<protein>
    <submittedName>
        <fullName evidence="1">Uncharacterized protein</fullName>
    </submittedName>
</protein>
<reference evidence="1" key="1">
    <citation type="journal article" date="1999" name="Methods Enzymol.">
        <title>High-efficiency full-length cDNA cloning.</title>
        <authorList>
            <person name="Carninci P."/>
            <person name="Hayashizaki Y."/>
        </authorList>
    </citation>
    <scope>NUCLEOTIDE SEQUENCE</scope>
    <source>
        <strain evidence="1">C57BL/6J</strain>
        <tissue evidence="1">Thymus</tissue>
    </source>
</reference>
<dbReference type="EMBL" id="AK020024">
    <property type="protein sequence ID" value="BAB31971.1"/>
    <property type="molecule type" value="mRNA"/>
</dbReference>
<reference evidence="1" key="2">
    <citation type="journal article" date="2000" name="Genome Res.">
        <title>Normalization and subtraction of cap-trapper-selected cDNAs to prepare full-length cDNA libraries for rapid discovery of new genes.</title>
        <authorList>
            <person name="Carninci P."/>
            <person name="Shibata Y."/>
            <person name="Hayatsu N."/>
            <person name="Sugahara Y."/>
            <person name="Shibata K."/>
            <person name="Itoh M."/>
            <person name="Konno H."/>
            <person name="Okazaki Y."/>
            <person name="Muramatsu M."/>
            <person name="Hayashizaki Y."/>
        </authorList>
    </citation>
    <scope>NUCLEOTIDE SEQUENCE</scope>
    <source>
        <strain evidence="1">C57BL/6J</strain>
        <tissue evidence="1">Thymus</tissue>
    </source>
</reference>